<keyword evidence="7 8" id="KW-0464">Manganese</keyword>
<dbReference type="EMBL" id="CP110343">
    <property type="protein sequence ID" value="WPX97873.1"/>
    <property type="molecule type" value="Genomic_DNA"/>
</dbReference>
<feature type="binding site" evidence="8">
    <location>
        <position position="344"/>
    </location>
    <ligand>
        <name>Mn(2+)</name>
        <dbReference type="ChEBI" id="CHEBI:29035"/>
        <label>1</label>
    </ligand>
</feature>
<dbReference type="PRINTS" id="PR00481">
    <property type="entry name" value="LAMNOPPTDASE"/>
</dbReference>
<protein>
    <recommendedName>
        <fullName evidence="8">Probable cytosol aminopeptidase</fullName>
        <ecNumber evidence="8">3.4.11.1</ecNumber>
    </recommendedName>
    <alternativeName>
        <fullName evidence="8">Leucine aminopeptidase</fullName>
        <shortName evidence="8">LAP</shortName>
        <ecNumber evidence="8">3.4.11.10</ecNumber>
    </alternativeName>
    <alternativeName>
        <fullName evidence="8">Leucyl aminopeptidase</fullName>
    </alternativeName>
</protein>
<feature type="active site" evidence="8">
    <location>
        <position position="274"/>
    </location>
</feature>
<keyword evidence="6 8" id="KW-0378">Hydrolase</keyword>
<accession>A0ABZ0UT61</accession>
<feature type="binding site" evidence="8">
    <location>
        <position position="267"/>
    </location>
    <ligand>
        <name>Mn(2+)</name>
        <dbReference type="ChEBI" id="CHEBI:29035"/>
        <label>2</label>
    </ligand>
</feature>
<dbReference type="SUPFAM" id="SSF53187">
    <property type="entry name" value="Zn-dependent exopeptidases"/>
    <property type="match status" value="1"/>
</dbReference>
<feature type="domain" description="Cytosol aminopeptidase" evidence="9">
    <location>
        <begin position="342"/>
        <end position="349"/>
    </location>
</feature>
<evidence type="ECO:0000313" key="11">
    <source>
        <dbReference type="Proteomes" id="UP001325140"/>
    </source>
</evidence>
<evidence type="ECO:0000256" key="2">
    <source>
        <dbReference type="ARBA" id="ARBA00000967"/>
    </source>
</evidence>
<proteinExistence type="inferred from homology"/>
<comment type="catalytic activity">
    <reaction evidence="2 8">
        <text>Release of an N-terminal amino acid, preferentially leucine, but not glutamic or aspartic acids.</text>
        <dbReference type="EC" id="3.4.11.10"/>
    </reaction>
</comment>
<evidence type="ECO:0000256" key="5">
    <source>
        <dbReference type="ARBA" id="ARBA00022670"/>
    </source>
</evidence>
<dbReference type="PANTHER" id="PTHR11963:SF23">
    <property type="entry name" value="CYTOSOL AMINOPEPTIDASE"/>
    <property type="match status" value="1"/>
</dbReference>
<dbReference type="HAMAP" id="MF_00181">
    <property type="entry name" value="Cytosol_peptidase_M17"/>
    <property type="match status" value="1"/>
</dbReference>
<evidence type="ECO:0000313" key="10">
    <source>
        <dbReference type="EMBL" id="WPX97873.1"/>
    </source>
</evidence>
<dbReference type="EC" id="3.4.11.1" evidence="8"/>
<dbReference type="InterPro" id="IPR043472">
    <property type="entry name" value="Macro_dom-like"/>
</dbReference>
<keyword evidence="5 8" id="KW-0645">Protease</keyword>
<dbReference type="PANTHER" id="PTHR11963">
    <property type="entry name" value="LEUCINE AMINOPEPTIDASE-RELATED"/>
    <property type="match status" value="1"/>
</dbReference>
<comment type="catalytic activity">
    <reaction evidence="1 8">
        <text>Release of an N-terminal amino acid, Xaa-|-Yaa-, in which Xaa is preferably Leu, but may be other amino acids including Pro although not Arg or Lys, and Yaa may be Pro. Amino acid amides and methyl esters are also readily hydrolyzed, but rates on arylamides are exceedingly low.</text>
        <dbReference type="EC" id="3.4.11.1"/>
    </reaction>
</comment>
<dbReference type="PROSITE" id="PS00631">
    <property type="entry name" value="CYTOSOL_AP"/>
    <property type="match status" value="1"/>
</dbReference>
<feature type="binding site" evidence="8">
    <location>
        <position position="267"/>
    </location>
    <ligand>
        <name>Mn(2+)</name>
        <dbReference type="ChEBI" id="CHEBI:29035"/>
        <label>1</label>
    </ligand>
</feature>
<feature type="binding site" evidence="8">
    <location>
        <position position="346"/>
    </location>
    <ligand>
        <name>Mn(2+)</name>
        <dbReference type="ChEBI" id="CHEBI:29035"/>
        <label>1</label>
    </ligand>
</feature>
<evidence type="ECO:0000256" key="1">
    <source>
        <dbReference type="ARBA" id="ARBA00000135"/>
    </source>
</evidence>
<organism evidence="10 11">
    <name type="scientific">Candidatus Fokinia crypta</name>
    <dbReference type="NCBI Taxonomy" id="1920990"/>
    <lineage>
        <taxon>Bacteria</taxon>
        <taxon>Pseudomonadati</taxon>
        <taxon>Pseudomonadota</taxon>
        <taxon>Alphaproteobacteria</taxon>
        <taxon>Rickettsiales</taxon>
        <taxon>Candidatus Midichloriaceae</taxon>
        <taxon>Candidatus Fokinia</taxon>
    </lineage>
</organism>
<dbReference type="GO" id="GO:0004177">
    <property type="term" value="F:aminopeptidase activity"/>
    <property type="evidence" value="ECO:0007669"/>
    <property type="project" value="UniProtKB-KW"/>
</dbReference>
<dbReference type="NCBIfam" id="NF002075">
    <property type="entry name" value="PRK00913.2-2"/>
    <property type="match status" value="1"/>
</dbReference>
<feature type="active site" evidence="8">
    <location>
        <position position="348"/>
    </location>
</feature>
<dbReference type="Pfam" id="PF00883">
    <property type="entry name" value="Peptidase_M17"/>
    <property type="match status" value="1"/>
</dbReference>
<dbReference type="InterPro" id="IPR023042">
    <property type="entry name" value="Peptidase_M17_leu_NH2_pept"/>
</dbReference>
<evidence type="ECO:0000256" key="7">
    <source>
        <dbReference type="ARBA" id="ARBA00023211"/>
    </source>
</evidence>
<evidence type="ECO:0000256" key="8">
    <source>
        <dbReference type="HAMAP-Rule" id="MF_00181"/>
    </source>
</evidence>
<comment type="function">
    <text evidence="8">Presumably involved in the processing and regular turnover of intracellular proteins. Catalyzes the removal of unsubstituted N-terminal amino acids from various peptides.</text>
</comment>
<name>A0ABZ0UT61_9RICK</name>
<evidence type="ECO:0000256" key="3">
    <source>
        <dbReference type="ARBA" id="ARBA00009528"/>
    </source>
</evidence>
<dbReference type="CDD" id="cd00433">
    <property type="entry name" value="Peptidase_M17"/>
    <property type="match status" value="1"/>
</dbReference>
<gene>
    <name evidence="8" type="primary">pepA</name>
    <name evidence="10" type="ORF">Fokcrypt_00396</name>
</gene>
<keyword evidence="11" id="KW-1185">Reference proteome</keyword>
<dbReference type="RefSeq" id="WP_323721855.1">
    <property type="nucleotide sequence ID" value="NZ_CP110343.1"/>
</dbReference>
<evidence type="ECO:0000256" key="6">
    <source>
        <dbReference type="ARBA" id="ARBA00022801"/>
    </source>
</evidence>
<keyword evidence="4 8" id="KW-0031">Aminopeptidase</keyword>
<comment type="cofactor">
    <cofactor evidence="8">
        <name>Mn(2+)</name>
        <dbReference type="ChEBI" id="CHEBI:29035"/>
    </cofactor>
    <text evidence="8">Binds 2 manganese ions per subunit.</text>
</comment>
<dbReference type="Gene3D" id="3.40.220.10">
    <property type="entry name" value="Leucine Aminopeptidase, subunit E, domain 1"/>
    <property type="match status" value="1"/>
</dbReference>
<dbReference type="NCBIfam" id="NF002077">
    <property type="entry name" value="PRK00913.2-4"/>
    <property type="match status" value="1"/>
</dbReference>
<dbReference type="InterPro" id="IPR000819">
    <property type="entry name" value="Peptidase_M17_C"/>
</dbReference>
<dbReference type="Gene3D" id="3.40.630.10">
    <property type="entry name" value="Zn peptidases"/>
    <property type="match status" value="1"/>
</dbReference>
<dbReference type="Proteomes" id="UP001325140">
    <property type="component" value="Chromosome"/>
</dbReference>
<sequence length="498" mass="54830">MKIQFSSQASSLSDDKVNVLLVDSTISLQGYSNIERDLLLKISSNARITKHFSGKTKQSLFFIIDGKKILLIGTDDTHRKNMARSSKFCLYSQIGSTITNRINALKEEKIAFHMPDFMKEDETTSIILGMQLKNYSFSKYFINKLQEHTNSFIECAVHSELHAILQKHFDEHYHHLVNGVFLTRDLVNEPANVLSPEEFINVVQDKCSSINGLTIKVLKENEMRALKMNALLGVAQGSSRESRLLVMEWNGGSNTNIGLVGKGVTFDSGGISIKPSQNMGDMKGDMGGAATVIGTMYSVAKRNAKINVVAVIPLVENMPSGTAQRPGDVVSSMSGQTIEIDNTDAEGRLILADALWYLQENYHNITRIIDLATLTGAITIALGDIYAGLFCNNDELAQNLISAGYETGELLWRLPIASEYDEQINSTIADMKNVGSGRGAGSTTAAQFLYRFIKDKDYSWAHIDIAGVSMSKHPAHFGTSGGTGFGVLLLDKFIRKYE</sequence>
<dbReference type="InterPro" id="IPR011356">
    <property type="entry name" value="Leucine_aapep/pepB"/>
</dbReference>
<feature type="binding site" evidence="8">
    <location>
        <position position="285"/>
    </location>
    <ligand>
        <name>Mn(2+)</name>
        <dbReference type="ChEBI" id="CHEBI:29035"/>
        <label>2</label>
    </ligand>
</feature>
<comment type="subcellular location">
    <subcellularLocation>
        <location evidence="8">Cytoplasm</location>
    </subcellularLocation>
</comment>
<feature type="binding site" evidence="8">
    <location>
        <position position="262"/>
    </location>
    <ligand>
        <name>Mn(2+)</name>
        <dbReference type="ChEBI" id="CHEBI:29035"/>
        <label>2</label>
    </ligand>
</feature>
<comment type="similarity">
    <text evidence="3 8">Belongs to the peptidase M17 family.</text>
</comment>
<keyword evidence="8" id="KW-0479">Metal-binding</keyword>
<reference evidence="10" key="1">
    <citation type="submission" date="2022-10" db="EMBL/GenBank/DDBJ databases">
        <title>Host association and intracellularity evolved multiple times independently in the Rickettsiales.</title>
        <authorList>
            <person name="Castelli M."/>
            <person name="Nardi T."/>
            <person name="Gammuto L."/>
            <person name="Bellinzona G."/>
            <person name="Sabaneyeva E."/>
            <person name="Potekhin A."/>
            <person name="Serra V."/>
            <person name="Petroni G."/>
            <person name="Sassera D."/>
        </authorList>
    </citation>
    <scope>NUCLEOTIDE SEQUENCE [LARGE SCALE GENOMIC DNA]</scope>
    <source>
        <strain evidence="10">US_Bl 11III1</strain>
    </source>
</reference>
<evidence type="ECO:0000256" key="4">
    <source>
        <dbReference type="ARBA" id="ARBA00022438"/>
    </source>
</evidence>
<evidence type="ECO:0000259" key="9">
    <source>
        <dbReference type="PROSITE" id="PS00631"/>
    </source>
</evidence>
<keyword evidence="8" id="KW-0963">Cytoplasm</keyword>
<feature type="binding site" evidence="8">
    <location>
        <position position="346"/>
    </location>
    <ligand>
        <name>Mn(2+)</name>
        <dbReference type="ChEBI" id="CHEBI:29035"/>
        <label>2</label>
    </ligand>
</feature>
<dbReference type="EC" id="3.4.11.10" evidence="8"/>